<dbReference type="PANTHER" id="PTHR43133">
    <property type="entry name" value="RNA POLYMERASE ECF-TYPE SIGMA FACTO"/>
    <property type="match status" value="1"/>
</dbReference>
<dbReference type="STRING" id="1642646.ING2E5A_2564"/>
<dbReference type="InterPro" id="IPR013325">
    <property type="entry name" value="RNA_pol_sigma_r2"/>
</dbReference>
<dbReference type="Pfam" id="PF04542">
    <property type="entry name" value="Sigma70_r2"/>
    <property type="match status" value="1"/>
</dbReference>
<accession>A0A1G4G9X4</accession>
<dbReference type="PANTHER" id="PTHR43133:SF46">
    <property type="entry name" value="RNA POLYMERASE SIGMA-70 FACTOR ECF SUBFAMILY"/>
    <property type="match status" value="1"/>
</dbReference>
<feature type="domain" description="RNA polymerase sigma-70 region 2" evidence="5">
    <location>
        <begin position="10"/>
        <end position="76"/>
    </location>
</feature>
<dbReference type="CDD" id="cd06171">
    <property type="entry name" value="Sigma70_r4"/>
    <property type="match status" value="1"/>
</dbReference>
<dbReference type="GO" id="GO:0006352">
    <property type="term" value="P:DNA-templated transcription initiation"/>
    <property type="evidence" value="ECO:0007669"/>
    <property type="project" value="InterPro"/>
</dbReference>
<dbReference type="Gene3D" id="1.10.1740.10">
    <property type="match status" value="1"/>
</dbReference>
<proteinExistence type="inferred from homology"/>
<evidence type="ECO:0000313" key="8">
    <source>
        <dbReference type="Proteomes" id="UP000178485"/>
    </source>
</evidence>
<dbReference type="InterPro" id="IPR013324">
    <property type="entry name" value="RNA_pol_sigma_r3/r4-like"/>
</dbReference>
<dbReference type="InterPro" id="IPR013249">
    <property type="entry name" value="RNA_pol_sigma70_r4_t2"/>
</dbReference>
<dbReference type="NCBIfam" id="TIGR02937">
    <property type="entry name" value="sigma70-ECF"/>
    <property type="match status" value="1"/>
</dbReference>
<dbReference type="EMBL" id="LT608328">
    <property type="protein sequence ID" value="SCM59360.1"/>
    <property type="molecule type" value="Genomic_DNA"/>
</dbReference>
<sequence>MAYFSYVKSIYEKYIDQLYAYALHWGFDRNVAMDAIHDVFYKLCSNGNSLENVANVKFFLFRSLKNRLIDIYRSNREHAGILASNGDGGNEMSFRLNVSIEDDLIEEEDREEIRQKVEKILNQLTDRQREIIYLRYVQEYSYEEIAALMQISVLSCRNLMSKAVTRIRESNLFSIFPAQAICLFSFF</sequence>
<name>A0A1G4G9X4_9BACT</name>
<reference evidence="7 8" key="1">
    <citation type="submission" date="2016-08" db="EMBL/GenBank/DDBJ databases">
        <authorList>
            <person name="Seilhamer J.J."/>
        </authorList>
    </citation>
    <scope>NUCLEOTIDE SEQUENCE [LARGE SCALE GENOMIC DNA]</scope>
    <source>
        <strain evidence="7">ING2-E5A</strain>
    </source>
</reference>
<keyword evidence="3" id="KW-0731">Sigma factor</keyword>
<keyword evidence="8" id="KW-1185">Reference proteome</keyword>
<dbReference type="Gene3D" id="1.10.10.10">
    <property type="entry name" value="Winged helix-like DNA-binding domain superfamily/Winged helix DNA-binding domain"/>
    <property type="match status" value="1"/>
</dbReference>
<evidence type="ECO:0000256" key="3">
    <source>
        <dbReference type="ARBA" id="ARBA00023082"/>
    </source>
</evidence>
<keyword evidence="4" id="KW-0804">Transcription</keyword>
<comment type="similarity">
    <text evidence="1">Belongs to the sigma-70 factor family. ECF subfamily.</text>
</comment>
<dbReference type="GO" id="GO:0016987">
    <property type="term" value="F:sigma factor activity"/>
    <property type="evidence" value="ECO:0007669"/>
    <property type="project" value="UniProtKB-KW"/>
</dbReference>
<dbReference type="GO" id="GO:0003677">
    <property type="term" value="F:DNA binding"/>
    <property type="evidence" value="ECO:0007669"/>
    <property type="project" value="InterPro"/>
</dbReference>
<dbReference type="InterPro" id="IPR014284">
    <property type="entry name" value="RNA_pol_sigma-70_dom"/>
</dbReference>
<evidence type="ECO:0008006" key="9">
    <source>
        <dbReference type="Google" id="ProtNLM"/>
    </source>
</evidence>
<dbReference type="AlphaFoldDB" id="A0A1G4G9X4"/>
<dbReference type="SUPFAM" id="SSF88946">
    <property type="entry name" value="Sigma2 domain of RNA polymerase sigma factors"/>
    <property type="match status" value="1"/>
</dbReference>
<keyword evidence="2" id="KW-0805">Transcription regulation</keyword>
<dbReference type="RefSeq" id="WP_071137659.1">
    <property type="nucleotide sequence ID" value="NZ_LT608328.1"/>
</dbReference>
<dbReference type="InterPro" id="IPR039425">
    <property type="entry name" value="RNA_pol_sigma-70-like"/>
</dbReference>
<organism evidence="7 8">
    <name type="scientific">Petrimonas mucosa</name>
    <dbReference type="NCBI Taxonomy" id="1642646"/>
    <lineage>
        <taxon>Bacteria</taxon>
        <taxon>Pseudomonadati</taxon>
        <taxon>Bacteroidota</taxon>
        <taxon>Bacteroidia</taxon>
        <taxon>Bacteroidales</taxon>
        <taxon>Dysgonomonadaceae</taxon>
        <taxon>Petrimonas</taxon>
    </lineage>
</organism>
<feature type="domain" description="RNA polymerase sigma factor 70 region 4 type 2" evidence="6">
    <location>
        <begin position="115"/>
        <end position="166"/>
    </location>
</feature>
<dbReference type="Pfam" id="PF08281">
    <property type="entry name" value="Sigma70_r4_2"/>
    <property type="match status" value="1"/>
</dbReference>
<gene>
    <name evidence="7" type="ORF">ING2E5A_2564</name>
</gene>
<dbReference type="InterPro" id="IPR007627">
    <property type="entry name" value="RNA_pol_sigma70_r2"/>
</dbReference>
<evidence type="ECO:0000256" key="4">
    <source>
        <dbReference type="ARBA" id="ARBA00023163"/>
    </source>
</evidence>
<evidence type="ECO:0000256" key="1">
    <source>
        <dbReference type="ARBA" id="ARBA00010641"/>
    </source>
</evidence>
<evidence type="ECO:0000259" key="5">
    <source>
        <dbReference type="Pfam" id="PF04542"/>
    </source>
</evidence>
<evidence type="ECO:0000313" key="7">
    <source>
        <dbReference type="EMBL" id="SCM59360.1"/>
    </source>
</evidence>
<protein>
    <recommendedName>
        <fullName evidence="9">Sigma-70 family RNA polymerase sigma factor</fullName>
    </recommendedName>
</protein>
<evidence type="ECO:0000256" key="2">
    <source>
        <dbReference type="ARBA" id="ARBA00023015"/>
    </source>
</evidence>
<dbReference type="InterPro" id="IPR036388">
    <property type="entry name" value="WH-like_DNA-bd_sf"/>
</dbReference>
<dbReference type="KEGG" id="pmuc:ING2E5A_2564"/>
<dbReference type="SUPFAM" id="SSF88659">
    <property type="entry name" value="Sigma3 and sigma4 domains of RNA polymerase sigma factors"/>
    <property type="match status" value="1"/>
</dbReference>
<dbReference type="Proteomes" id="UP000178485">
    <property type="component" value="Chromosome i"/>
</dbReference>
<evidence type="ECO:0000259" key="6">
    <source>
        <dbReference type="Pfam" id="PF08281"/>
    </source>
</evidence>